<name>A0A7J7M195_9MAGN</name>
<comment type="caution">
    <text evidence="2">The sequence shown here is derived from an EMBL/GenBank/DDBJ whole genome shotgun (WGS) entry which is preliminary data.</text>
</comment>
<proteinExistence type="predicted"/>
<dbReference type="AlphaFoldDB" id="A0A7J7M195"/>
<gene>
    <name evidence="2" type="ORF">GIB67_042592</name>
</gene>
<keyword evidence="1" id="KW-0472">Membrane</keyword>
<evidence type="ECO:0000256" key="1">
    <source>
        <dbReference type="SAM" id="Phobius"/>
    </source>
</evidence>
<dbReference type="Proteomes" id="UP000541444">
    <property type="component" value="Unassembled WGS sequence"/>
</dbReference>
<organism evidence="2 3">
    <name type="scientific">Kingdonia uniflora</name>
    <dbReference type="NCBI Taxonomy" id="39325"/>
    <lineage>
        <taxon>Eukaryota</taxon>
        <taxon>Viridiplantae</taxon>
        <taxon>Streptophyta</taxon>
        <taxon>Embryophyta</taxon>
        <taxon>Tracheophyta</taxon>
        <taxon>Spermatophyta</taxon>
        <taxon>Magnoliopsida</taxon>
        <taxon>Ranunculales</taxon>
        <taxon>Circaeasteraceae</taxon>
        <taxon>Kingdonia</taxon>
    </lineage>
</organism>
<dbReference type="PANTHER" id="PTHR34286">
    <property type="entry name" value="TRANSMEMBRANE PROTEIN"/>
    <property type="match status" value="1"/>
</dbReference>
<feature type="transmembrane region" description="Helical" evidence="1">
    <location>
        <begin position="12"/>
        <end position="32"/>
    </location>
</feature>
<protein>
    <submittedName>
        <fullName evidence="2">Uncharacterized protein</fullName>
    </submittedName>
</protein>
<evidence type="ECO:0000313" key="2">
    <source>
        <dbReference type="EMBL" id="KAF6148633.1"/>
    </source>
</evidence>
<keyword evidence="1" id="KW-0812">Transmembrane</keyword>
<keyword evidence="3" id="KW-1185">Reference proteome</keyword>
<dbReference type="PANTHER" id="PTHR34286:SF1">
    <property type="entry name" value="TRANSMEMBRANE PROTEIN"/>
    <property type="match status" value="1"/>
</dbReference>
<accession>A0A7J7M195</accession>
<dbReference type="EMBL" id="JACGCM010001844">
    <property type="protein sequence ID" value="KAF6148633.1"/>
    <property type="molecule type" value="Genomic_DNA"/>
</dbReference>
<sequence>MSGGPYCRPVYWKRNTAIVMDGIFLVCIPIVIKSAELDVFYRILYRIVLGF</sequence>
<keyword evidence="1" id="KW-1133">Transmembrane helix</keyword>
<reference evidence="2 3" key="1">
    <citation type="journal article" date="2020" name="IScience">
        <title>Genome Sequencing of the Endangered Kingdonia uniflora (Circaeasteraceae, Ranunculales) Reveals Potential Mechanisms of Evolutionary Specialization.</title>
        <authorList>
            <person name="Sun Y."/>
            <person name="Deng T."/>
            <person name="Zhang A."/>
            <person name="Moore M.J."/>
            <person name="Landis J.B."/>
            <person name="Lin N."/>
            <person name="Zhang H."/>
            <person name="Zhang X."/>
            <person name="Huang J."/>
            <person name="Zhang X."/>
            <person name="Sun H."/>
            <person name="Wang H."/>
        </authorList>
    </citation>
    <scope>NUCLEOTIDE SEQUENCE [LARGE SCALE GENOMIC DNA]</scope>
    <source>
        <strain evidence="2">TB1705</strain>
        <tissue evidence="2">Leaf</tissue>
    </source>
</reference>
<evidence type="ECO:0000313" key="3">
    <source>
        <dbReference type="Proteomes" id="UP000541444"/>
    </source>
</evidence>
<dbReference type="OrthoDB" id="2100988at2759"/>